<dbReference type="Pfam" id="PF23598">
    <property type="entry name" value="LRR_14"/>
    <property type="match status" value="1"/>
</dbReference>
<dbReference type="SUPFAM" id="SSF52058">
    <property type="entry name" value="L domain-like"/>
    <property type="match status" value="1"/>
</dbReference>
<evidence type="ECO:0000256" key="12">
    <source>
        <dbReference type="SAM" id="Phobius"/>
    </source>
</evidence>
<dbReference type="FunFam" id="1.10.510.10:FF:000431">
    <property type="entry name" value="Putative inactive leucine-rich repeat receptor-like protein kinase"/>
    <property type="match status" value="1"/>
</dbReference>
<keyword evidence="4" id="KW-0433">Leucine-rich repeat</keyword>
<protein>
    <submittedName>
        <fullName evidence="16">Probable inactive leucine-rich repeat receptor-like protein kinase At3g03770</fullName>
    </submittedName>
</protein>
<evidence type="ECO:0000256" key="6">
    <source>
        <dbReference type="ARBA" id="ARBA00022729"/>
    </source>
</evidence>
<dbReference type="GO" id="GO:0004672">
    <property type="term" value="F:protein kinase activity"/>
    <property type="evidence" value="ECO:0000318"/>
    <property type="project" value="GO_Central"/>
</dbReference>
<dbReference type="PROSITE" id="PS51450">
    <property type="entry name" value="LRR"/>
    <property type="match status" value="1"/>
</dbReference>
<feature type="signal peptide" evidence="13">
    <location>
        <begin position="1"/>
        <end position="25"/>
    </location>
</feature>
<feature type="transmembrane region" description="Helical" evidence="12">
    <location>
        <begin position="387"/>
        <end position="412"/>
    </location>
</feature>
<dbReference type="Gene3D" id="3.30.200.20">
    <property type="entry name" value="Phosphorylase Kinase, domain 1"/>
    <property type="match status" value="1"/>
</dbReference>
<keyword evidence="9 12" id="KW-0472">Membrane</keyword>
<keyword evidence="15" id="KW-1185">Reference proteome</keyword>
<dbReference type="PRINTS" id="PR00019">
    <property type="entry name" value="LEURICHRPT"/>
</dbReference>
<evidence type="ECO:0000256" key="2">
    <source>
        <dbReference type="ARBA" id="ARBA00009592"/>
    </source>
</evidence>
<evidence type="ECO:0000313" key="15">
    <source>
        <dbReference type="Proteomes" id="UP000813463"/>
    </source>
</evidence>
<proteinExistence type="inferred from homology"/>
<dbReference type="SUPFAM" id="SSF56112">
    <property type="entry name" value="Protein kinase-like (PK-like)"/>
    <property type="match status" value="1"/>
</dbReference>
<keyword evidence="5 12" id="KW-0812">Transmembrane</keyword>
<evidence type="ECO:0000259" key="14">
    <source>
        <dbReference type="PROSITE" id="PS50011"/>
    </source>
</evidence>
<keyword evidence="3" id="KW-1003">Cell membrane</keyword>
<dbReference type="InterPro" id="IPR000719">
    <property type="entry name" value="Prot_kinase_dom"/>
</dbReference>
<dbReference type="InterPro" id="IPR055414">
    <property type="entry name" value="LRR_R13L4/SHOC2-like"/>
</dbReference>
<evidence type="ECO:0000256" key="7">
    <source>
        <dbReference type="ARBA" id="ARBA00022737"/>
    </source>
</evidence>
<dbReference type="InterPro" id="IPR032675">
    <property type="entry name" value="LRR_dom_sf"/>
</dbReference>
<keyword evidence="7" id="KW-0677">Repeat</keyword>
<reference evidence="15" key="1">
    <citation type="journal article" date="2021" name="Nat. Commun.">
        <title>Genomic analyses provide insights into spinach domestication and the genetic basis of agronomic traits.</title>
        <authorList>
            <person name="Cai X."/>
            <person name="Sun X."/>
            <person name="Xu C."/>
            <person name="Sun H."/>
            <person name="Wang X."/>
            <person name="Ge C."/>
            <person name="Zhang Z."/>
            <person name="Wang Q."/>
            <person name="Fei Z."/>
            <person name="Jiao C."/>
            <person name="Wang Q."/>
        </authorList>
    </citation>
    <scope>NUCLEOTIDE SEQUENCE [LARGE SCALE GENOMIC DNA]</scope>
    <source>
        <strain evidence="15">cv. Varoflay</strain>
    </source>
</reference>
<dbReference type="OrthoDB" id="676979at2759"/>
<dbReference type="PANTHER" id="PTHR48052:SF29">
    <property type="entry name" value="PROTEIN KINASE DOMAIN-CONTAINING PROTEIN"/>
    <property type="match status" value="1"/>
</dbReference>
<name>A0A9R0K6X7_SPIOL</name>
<keyword evidence="6 13" id="KW-0732">Signal</keyword>
<dbReference type="Pfam" id="PF07714">
    <property type="entry name" value="PK_Tyr_Ser-Thr"/>
    <property type="match status" value="1"/>
</dbReference>
<sequence>MEKAFKSPFLLLLFTILLQIHFSNQLPHSQLQAFLTIHQILNHPLTINSLDQNIDVCSFEPNPYLTVACYEENITQIHTQGFNGFTSISGNISMEALFAALTALPALKVLSFVSLGLRGPLPQTIGNLSSLEMLNLSSNQLNGTIPFELLGLRNLQTVVLDHNQFTGQVPFWIGSFSGLTVLSLKNNSVNGSLPSSLARLENLRILQLSMNKLNGEVPDLGNLTNLQVLDLGNNSLGPKFPTLHNKLVTLVLRRNSFRFGMTDNLSSFYQLKKLDVSNNEFVELFLPSLLSLPMIGYLNIAGNKFHGMLLHNMTCGVDLNFVDLSFNYLTGDLPACLKSRNKSRIVHYRGNCLSNGRQRQHRYAFCRNEALAVKILPHKTKDNGSKVVVAMSIVGATSLAGLMVLGVGLVFSKHAFKKPQTRVILEKATMMYPSKLLLDAREICQMAKLGPLGLPAYRNFLLDEIKEATANFDESHLITEGSYGPVYKGILANDNLVSIQCLKVRKRRGTQAYTHDIELLSKLRHIHLVSALGHCFEYNTEDSTVSRIYLVFELVPNGTLRDFILGQKPSWAKRIAVAVEVAKGIQFLQTGMIPGLYSNNIKTTNVLLDHSLHVKLNSYNLPLLAENKVNILPSSGAKENGKAIVKQDEKSDVYDLGVILLEIIAGSEITSDNDVSVVKDLFEVGIKADKIARKQILDPAVHREYPDNSVKVVMELCVRSLSNDHNDRPSIEDVLWNLHFAAQIQDSYHGDASSDRPSSPVFTSQ</sequence>
<dbReference type="GO" id="GO:0045088">
    <property type="term" value="P:regulation of innate immune response"/>
    <property type="evidence" value="ECO:0000318"/>
    <property type="project" value="GO_Central"/>
</dbReference>
<dbReference type="PANTHER" id="PTHR48052">
    <property type="entry name" value="UNNAMED PRODUCT"/>
    <property type="match status" value="1"/>
</dbReference>
<accession>A0A9R0K6X7</accession>
<evidence type="ECO:0000256" key="11">
    <source>
        <dbReference type="ARBA" id="ARBA00023180"/>
    </source>
</evidence>
<dbReference type="Proteomes" id="UP000813463">
    <property type="component" value="Chromosome 4"/>
</dbReference>
<dbReference type="AlphaFoldDB" id="A0A9R0K6X7"/>
<evidence type="ECO:0000256" key="3">
    <source>
        <dbReference type="ARBA" id="ARBA00022475"/>
    </source>
</evidence>
<evidence type="ECO:0000256" key="4">
    <source>
        <dbReference type="ARBA" id="ARBA00022614"/>
    </source>
</evidence>
<keyword evidence="10" id="KW-0675">Receptor</keyword>
<dbReference type="RefSeq" id="XP_021860754.1">
    <property type="nucleotide sequence ID" value="XM_022005062.2"/>
</dbReference>
<feature type="domain" description="Protein kinase" evidence="14">
    <location>
        <begin position="472"/>
        <end position="740"/>
    </location>
</feature>
<evidence type="ECO:0000256" key="8">
    <source>
        <dbReference type="ARBA" id="ARBA00022989"/>
    </source>
</evidence>
<evidence type="ECO:0000256" key="13">
    <source>
        <dbReference type="SAM" id="SignalP"/>
    </source>
</evidence>
<evidence type="ECO:0000256" key="9">
    <source>
        <dbReference type="ARBA" id="ARBA00023136"/>
    </source>
</evidence>
<comment type="subcellular location">
    <subcellularLocation>
        <location evidence="1">Cell membrane</location>
        <topology evidence="1">Single-pass type I membrane protein</topology>
    </subcellularLocation>
</comment>
<dbReference type="Gene3D" id="3.80.10.10">
    <property type="entry name" value="Ribonuclease Inhibitor"/>
    <property type="match status" value="3"/>
</dbReference>
<keyword evidence="8 12" id="KW-1133">Transmembrane helix</keyword>
<comment type="similarity">
    <text evidence="2">Belongs to the RLP family.</text>
</comment>
<dbReference type="GO" id="GO:0004674">
    <property type="term" value="F:protein serine/threonine kinase activity"/>
    <property type="evidence" value="ECO:0007669"/>
    <property type="project" value="UniProtKB-EC"/>
</dbReference>
<evidence type="ECO:0000256" key="1">
    <source>
        <dbReference type="ARBA" id="ARBA00004251"/>
    </source>
</evidence>
<dbReference type="GeneID" id="110799792"/>
<dbReference type="InterPro" id="IPR011009">
    <property type="entry name" value="Kinase-like_dom_sf"/>
</dbReference>
<reference evidence="16" key="2">
    <citation type="submission" date="2025-08" db="UniProtKB">
        <authorList>
            <consortium name="RefSeq"/>
        </authorList>
    </citation>
    <scope>IDENTIFICATION</scope>
    <source>
        <tissue evidence="16">Leaf</tissue>
    </source>
</reference>
<dbReference type="PROSITE" id="PS50011">
    <property type="entry name" value="PROTEIN_KINASE_DOM"/>
    <property type="match status" value="1"/>
</dbReference>
<evidence type="ECO:0000256" key="10">
    <source>
        <dbReference type="ARBA" id="ARBA00023170"/>
    </source>
</evidence>
<keyword evidence="11" id="KW-0325">Glycoprotein</keyword>
<dbReference type="GO" id="GO:0005524">
    <property type="term" value="F:ATP binding"/>
    <property type="evidence" value="ECO:0007669"/>
    <property type="project" value="InterPro"/>
</dbReference>
<organism evidence="15 16">
    <name type="scientific">Spinacia oleracea</name>
    <name type="common">Spinach</name>
    <dbReference type="NCBI Taxonomy" id="3562"/>
    <lineage>
        <taxon>Eukaryota</taxon>
        <taxon>Viridiplantae</taxon>
        <taxon>Streptophyta</taxon>
        <taxon>Embryophyta</taxon>
        <taxon>Tracheophyta</taxon>
        <taxon>Spermatophyta</taxon>
        <taxon>Magnoliopsida</taxon>
        <taxon>eudicotyledons</taxon>
        <taxon>Gunneridae</taxon>
        <taxon>Pentapetalae</taxon>
        <taxon>Caryophyllales</taxon>
        <taxon>Chenopodiaceae</taxon>
        <taxon>Chenopodioideae</taxon>
        <taxon>Anserineae</taxon>
        <taxon>Spinacia</taxon>
    </lineage>
</organism>
<dbReference type="GO" id="GO:0005886">
    <property type="term" value="C:plasma membrane"/>
    <property type="evidence" value="ECO:0007669"/>
    <property type="project" value="UniProtKB-SubCell"/>
</dbReference>
<dbReference type="Gene3D" id="1.10.510.10">
    <property type="entry name" value="Transferase(Phosphotransferase) domain 1"/>
    <property type="match status" value="1"/>
</dbReference>
<gene>
    <name evidence="16" type="primary">LOC110799792</name>
</gene>
<dbReference type="InterPro" id="IPR001245">
    <property type="entry name" value="Ser-Thr/Tyr_kinase_cat_dom"/>
</dbReference>
<dbReference type="InterPro" id="IPR001611">
    <property type="entry name" value="Leu-rich_rpt"/>
</dbReference>
<feature type="chain" id="PRO_5040378827" evidence="13">
    <location>
        <begin position="26"/>
        <end position="765"/>
    </location>
</feature>
<evidence type="ECO:0000256" key="5">
    <source>
        <dbReference type="ARBA" id="ARBA00022692"/>
    </source>
</evidence>
<dbReference type="KEGG" id="soe:110799792"/>
<evidence type="ECO:0000313" key="16">
    <source>
        <dbReference type="RefSeq" id="XP_021860754.1"/>
    </source>
</evidence>
<dbReference type="FunFam" id="3.80.10.10:FF:000383">
    <property type="entry name" value="Leucine-rich repeat receptor protein kinase EMS1"/>
    <property type="match status" value="1"/>
</dbReference>